<organism evidence="1 2">
    <name type="scientific">Perkinsus chesapeaki</name>
    <name type="common">Clam parasite</name>
    <name type="synonym">Perkinsus andrewsi</name>
    <dbReference type="NCBI Taxonomy" id="330153"/>
    <lineage>
        <taxon>Eukaryota</taxon>
        <taxon>Sar</taxon>
        <taxon>Alveolata</taxon>
        <taxon>Perkinsozoa</taxon>
        <taxon>Perkinsea</taxon>
        <taxon>Perkinsida</taxon>
        <taxon>Perkinsidae</taxon>
        <taxon>Perkinsus</taxon>
    </lineage>
</organism>
<protein>
    <submittedName>
        <fullName evidence="1">Uncharacterized protein</fullName>
    </submittedName>
</protein>
<evidence type="ECO:0000313" key="2">
    <source>
        <dbReference type="Proteomes" id="UP000591131"/>
    </source>
</evidence>
<evidence type="ECO:0000313" key="1">
    <source>
        <dbReference type="EMBL" id="KAF4656632.1"/>
    </source>
</evidence>
<comment type="caution">
    <text evidence="1">The sequence shown here is derived from an EMBL/GenBank/DDBJ whole genome shotgun (WGS) entry which is preliminary data.</text>
</comment>
<proteinExistence type="predicted"/>
<accession>A0A7J6LBN7</accession>
<keyword evidence="2" id="KW-1185">Reference proteome</keyword>
<reference evidence="1 2" key="1">
    <citation type="submission" date="2020-04" db="EMBL/GenBank/DDBJ databases">
        <title>Perkinsus chesapeaki whole genome sequence.</title>
        <authorList>
            <person name="Bogema D.R."/>
        </authorList>
    </citation>
    <scope>NUCLEOTIDE SEQUENCE [LARGE SCALE GENOMIC DNA]</scope>
    <source>
        <strain evidence="1">ATCC PRA-425</strain>
    </source>
</reference>
<dbReference type="Proteomes" id="UP000591131">
    <property type="component" value="Unassembled WGS sequence"/>
</dbReference>
<name>A0A7J6LBN7_PERCH</name>
<dbReference type="EMBL" id="JAAPAO010000586">
    <property type="protein sequence ID" value="KAF4656632.1"/>
    <property type="molecule type" value="Genomic_DNA"/>
</dbReference>
<gene>
    <name evidence="1" type="ORF">FOL47_008829</name>
</gene>
<dbReference type="AlphaFoldDB" id="A0A7J6LBN7"/>
<sequence>MPPPPPSPPTSAEDSAVYGKTELGICPQDAIGRRKYQAVLLSKPKSKTRRRRQCDCSGFKKLPPALQAVILSVNAGALQCRPPVSLIPSSGCHCISGKKVASSRSSSSTHLATVQLKSSVSSPISPSSNGCILVHLAKMAIKGL</sequence>